<comment type="caution">
    <text evidence="1">The sequence shown here is derived from an EMBL/GenBank/DDBJ whole genome shotgun (WGS) entry which is preliminary data.</text>
</comment>
<reference evidence="2" key="1">
    <citation type="journal article" date="2023" name="Hortic. Res.">
        <title>A chromosome-level phased genome enabling allele-level studies in sweet orange: a case study on citrus Huanglongbing tolerance.</title>
        <authorList>
            <person name="Wu B."/>
            <person name="Yu Q."/>
            <person name="Deng Z."/>
            <person name="Duan Y."/>
            <person name="Luo F."/>
            <person name="Gmitter F. Jr."/>
        </authorList>
    </citation>
    <scope>NUCLEOTIDE SEQUENCE [LARGE SCALE GENOMIC DNA]</scope>
    <source>
        <strain evidence="2">cv. Valencia</strain>
    </source>
</reference>
<proteinExistence type="predicted"/>
<keyword evidence="2" id="KW-1185">Reference proteome</keyword>
<evidence type="ECO:0000313" key="1">
    <source>
        <dbReference type="EMBL" id="KAH9715521.1"/>
    </source>
</evidence>
<dbReference type="EMBL" id="CM039176">
    <property type="protein sequence ID" value="KAH9715521.1"/>
    <property type="molecule type" value="Genomic_DNA"/>
</dbReference>
<organism evidence="1 2">
    <name type="scientific">Citrus sinensis</name>
    <name type="common">Sweet orange</name>
    <name type="synonym">Citrus aurantium var. sinensis</name>
    <dbReference type="NCBI Taxonomy" id="2711"/>
    <lineage>
        <taxon>Eukaryota</taxon>
        <taxon>Viridiplantae</taxon>
        <taxon>Streptophyta</taxon>
        <taxon>Embryophyta</taxon>
        <taxon>Tracheophyta</taxon>
        <taxon>Spermatophyta</taxon>
        <taxon>Magnoliopsida</taxon>
        <taxon>eudicotyledons</taxon>
        <taxon>Gunneridae</taxon>
        <taxon>Pentapetalae</taxon>
        <taxon>rosids</taxon>
        <taxon>malvids</taxon>
        <taxon>Sapindales</taxon>
        <taxon>Rutaceae</taxon>
        <taxon>Aurantioideae</taxon>
        <taxon>Citrus</taxon>
    </lineage>
</organism>
<name>A0ACB8JD96_CITSI</name>
<sequence>MSFNQNPNPNPNPNFDESRWIIRIRRTLEEALENNTDFPVSIFSVPKTLRSSDPDAYTPQQVAIGPYHYRRPELYDMEMYKLAAAKRAQRHINGNHKFKYVVDQLKELELKIRACYHKFLNFSNETVAWMMAIDSSFLLEFLQIYTIEEDKLSTTYSSRSMSHLLDYAGIKAAHNAILRDVVMLENQIPLFVMRKMLEIQYSSLESADDMLQAMLMGFYEEVSPFKMKKDMPMIDISEGAHLLDYFYHTIVPKADKRSEVTEAVENEGDDDKQPKERYSGDPTYIKYLFIEIWKLLSKLDKGPIRFIKKLLLSEPVKFFFKLPWTILSKLPGYPILARPIQYLVFPEVNEENKSHAERSPSRKHMNMPPLVEEIAIPSVTELAKINIHFSATVGNISTVHFDTKTATLHLPTISFDVNTEVILRNLVAYEASNASGPLVLGRYTELMNGIIDSEEDVRLLREKGIILNRLKSDAEVANSWNGMNKSIRLTKVPHIDKAIEGVNKYYNSQWKILVALFLRPGYLLDQLHLDQDLSSLPLNPGLPESTPIILPTFGCGCPIIALVGKWRWTSCLDSRTGEHASPTVVDRVSSTQPLAGM</sequence>
<accession>A0ACB8JD96</accession>
<gene>
    <name evidence="1" type="ORF">KPL71_021086</name>
</gene>
<evidence type="ECO:0000313" key="2">
    <source>
        <dbReference type="Proteomes" id="UP000829398"/>
    </source>
</evidence>
<dbReference type="Proteomes" id="UP000829398">
    <property type="component" value="Chromosome 7"/>
</dbReference>
<protein>
    <submittedName>
        <fullName evidence="1">Uncharacterized protein</fullName>
    </submittedName>
</protein>